<evidence type="ECO:0000256" key="7">
    <source>
        <dbReference type="ARBA" id="ARBA00023237"/>
    </source>
</evidence>
<evidence type="ECO:0000256" key="11">
    <source>
        <dbReference type="SAM" id="SignalP"/>
    </source>
</evidence>
<comment type="caution">
    <text evidence="14">The sequence shown here is derived from an EMBL/GenBank/DDBJ whole genome shotgun (WGS) entry which is preliminary data.</text>
</comment>
<keyword evidence="14" id="KW-0675">Receptor</keyword>
<dbReference type="PANTHER" id="PTHR47234">
    <property type="match status" value="1"/>
</dbReference>
<evidence type="ECO:0000259" key="12">
    <source>
        <dbReference type="Pfam" id="PF00593"/>
    </source>
</evidence>
<dbReference type="InterPro" id="IPR036942">
    <property type="entry name" value="Beta-barrel_TonB_sf"/>
</dbReference>
<comment type="similarity">
    <text evidence="8 9">Belongs to the TonB-dependent receptor family.</text>
</comment>
<evidence type="ECO:0000256" key="6">
    <source>
        <dbReference type="ARBA" id="ARBA00023136"/>
    </source>
</evidence>
<accession>A0A2A4I7F0</accession>
<evidence type="ECO:0000256" key="5">
    <source>
        <dbReference type="ARBA" id="ARBA00023077"/>
    </source>
</evidence>
<evidence type="ECO:0000313" key="14">
    <source>
        <dbReference type="EMBL" id="PCG13934.1"/>
    </source>
</evidence>
<evidence type="ECO:0000256" key="4">
    <source>
        <dbReference type="ARBA" id="ARBA00022692"/>
    </source>
</evidence>
<evidence type="ECO:0000256" key="3">
    <source>
        <dbReference type="ARBA" id="ARBA00022452"/>
    </source>
</evidence>
<keyword evidence="2 8" id="KW-0813">Transport</keyword>
<dbReference type="PANTHER" id="PTHR47234:SF2">
    <property type="entry name" value="TONB-DEPENDENT RECEPTOR"/>
    <property type="match status" value="1"/>
</dbReference>
<feature type="compositionally biased region" description="Polar residues" evidence="10">
    <location>
        <begin position="253"/>
        <end position="262"/>
    </location>
</feature>
<feature type="domain" description="TonB-dependent receptor-like beta-barrel" evidence="12">
    <location>
        <begin position="467"/>
        <end position="1044"/>
    </location>
</feature>
<dbReference type="EMBL" id="NWVC01000005">
    <property type="protein sequence ID" value="PCG13934.1"/>
    <property type="molecule type" value="Genomic_DNA"/>
</dbReference>
<reference evidence="14 15" key="1">
    <citation type="submission" date="2017-09" db="EMBL/GenBank/DDBJ databases">
        <title>Sphingomonas adhaesiva DSM 7418, whole genome shotgun sequence.</title>
        <authorList>
            <person name="Feng G."/>
            <person name="Zhu H."/>
        </authorList>
    </citation>
    <scope>NUCLEOTIDE SEQUENCE [LARGE SCALE GENOMIC DNA]</scope>
    <source>
        <strain evidence="14 15">DSM 7418</strain>
    </source>
</reference>
<keyword evidence="6 8" id="KW-0472">Membrane</keyword>
<sequence>MKLNAFLGATALMGTLVLVPSVSAQASSRDDTGQQLAQEQVAEAEAGTEIVVTGSRINRPNLASTIPITSVGPQDILATGTISVGDQLNELPQLRATYSQANSTRFIGTAGSNFLDLRGLGIDRTLVLVNGRRHVSTSPGGFQWDVNNINADLLERVDVVTGGNSAIYGSDAVAGVVNFILKRDYDGLQLRGQGGISGEGDRGSYSVSGIAGKNFAEGRGNITVAVEYAKANPLFYNQREQGRDRRQFQLVQNTSSQNNPSNGPIRGVEPATGDGIPDTAFIGGLRRTETSEYGLFVATCPVAPAAGESTAAFNARRGLACSGLFNPNSTNALAQFGNGFVFQNDGTLIRNPCGTDFRPFQSGNCIGGLGSTLRGNGQFQPGLERVNANINAAFEVSPAFRPFVEASYTRVNALQESSPTFGTYTLSTANPFLTDQARALLQSVLAPGVTTFTIGRNNQDFGPRGERHKRETFRIVGGVGGSFADNFRYEVSANYGRYDGYYETGGNILSSGSGFNLASPFGKAVNAVAAPAGYTGTNFVTGPNGVRAICAVNGDASTANDDPNCVPANLFGIGNVDPRSLAYFGYTSWRKQRNEQFVLSGFLSGDTASFFNLPGGPVGFAVGGEYRTEKQFATYDPRTAAGETFLNIIPAFTPPTYKIKEAYAEVRLPLLANTPFFHELTVEGAARVSDYNLGQTGTVWAWNGGVTWAPVRDLRFRGSYQQSVRAPTLGNLFSAASQTFNNAFADPCSTININNNPNRPRNCAAAGVPTTQTFTVGGVTTTEPFTNRPNGGVAAANTGNPLLREERGRSFTLGGVFQPSALPGFNLSVDYWNIEVKNVIFTLAPQTVLEQCYDNPSGIDNPFCASVNRLPNGTFAGQTTVIQGGSVVTINNPGFSTFGRPFNYARQKTSGIDVDAGYRHDFGDGVTFNIRGLASYLINRDNYTDISQPNFINQQKFELGDPEWRFQVTNILDTGAVSFNYQVQYIGKQILNGYEYETFFPLQGRAPYNPDATPFPFYPAQWYHNIRAEFDIEQGSQFYVGVDNFTNTRPPYDLLGNEGGSLYDPTGRFFYAGFRAKF</sequence>
<comment type="subcellular location">
    <subcellularLocation>
        <location evidence="1 8">Cell outer membrane</location>
        <topology evidence="1 8">Multi-pass membrane protein</topology>
    </subcellularLocation>
</comment>
<keyword evidence="11" id="KW-0732">Signal</keyword>
<keyword evidence="3 8" id="KW-1134">Transmembrane beta strand</keyword>
<dbReference type="InterPro" id="IPR000531">
    <property type="entry name" value="Beta-barrel_TonB"/>
</dbReference>
<dbReference type="AlphaFoldDB" id="A0A2A4I7F0"/>
<feature type="chain" id="PRO_5013308787" evidence="11">
    <location>
        <begin position="27"/>
        <end position="1078"/>
    </location>
</feature>
<dbReference type="PROSITE" id="PS52016">
    <property type="entry name" value="TONB_DEPENDENT_REC_3"/>
    <property type="match status" value="1"/>
</dbReference>
<protein>
    <submittedName>
        <fullName evidence="14">TonB-dependent receptor</fullName>
    </submittedName>
</protein>
<evidence type="ECO:0000313" key="15">
    <source>
        <dbReference type="Proteomes" id="UP000218323"/>
    </source>
</evidence>
<dbReference type="Proteomes" id="UP000218323">
    <property type="component" value="Unassembled WGS sequence"/>
</dbReference>
<keyword evidence="5 9" id="KW-0798">TonB box</keyword>
<evidence type="ECO:0000256" key="1">
    <source>
        <dbReference type="ARBA" id="ARBA00004571"/>
    </source>
</evidence>
<keyword evidence="15" id="KW-1185">Reference proteome</keyword>
<feature type="signal peptide" evidence="11">
    <location>
        <begin position="1"/>
        <end position="26"/>
    </location>
</feature>
<proteinExistence type="inferred from homology"/>
<dbReference type="SUPFAM" id="SSF56935">
    <property type="entry name" value="Porins"/>
    <property type="match status" value="1"/>
</dbReference>
<dbReference type="Gene3D" id="2.170.130.10">
    <property type="entry name" value="TonB-dependent receptor, plug domain"/>
    <property type="match status" value="1"/>
</dbReference>
<gene>
    <name evidence="14" type="ORF">COA07_11465</name>
</gene>
<dbReference type="InterPro" id="IPR039426">
    <property type="entry name" value="TonB-dep_rcpt-like"/>
</dbReference>
<organism evidence="14 15">
    <name type="scientific">Sphingomonas adhaesiva</name>
    <dbReference type="NCBI Taxonomy" id="28212"/>
    <lineage>
        <taxon>Bacteria</taxon>
        <taxon>Pseudomonadati</taxon>
        <taxon>Pseudomonadota</taxon>
        <taxon>Alphaproteobacteria</taxon>
        <taxon>Sphingomonadales</taxon>
        <taxon>Sphingomonadaceae</taxon>
        <taxon>Sphingomonas</taxon>
    </lineage>
</organism>
<dbReference type="InterPro" id="IPR037066">
    <property type="entry name" value="Plug_dom_sf"/>
</dbReference>
<dbReference type="Pfam" id="PF07715">
    <property type="entry name" value="Plug"/>
    <property type="match status" value="1"/>
</dbReference>
<name>A0A2A4I7F0_9SPHN</name>
<keyword evidence="7 8" id="KW-0998">Cell outer membrane</keyword>
<evidence type="ECO:0000256" key="2">
    <source>
        <dbReference type="ARBA" id="ARBA00022448"/>
    </source>
</evidence>
<feature type="region of interest" description="Disordered" evidence="10">
    <location>
        <begin position="253"/>
        <end position="277"/>
    </location>
</feature>
<keyword evidence="4 8" id="KW-0812">Transmembrane</keyword>
<dbReference type="Gene3D" id="2.40.170.20">
    <property type="entry name" value="TonB-dependent receptor, beta-barrel domain"/>
    <property type="match status" value="1"/>
</dbReference>
<evidence type="ECO:0000256" key="10">
    <source>
        <dbReference type="SAM" id="MobiDB-lite"/>
    </source>
</evidence>
<feature type="domain" description="TonB-dependent receptor plug" evidence="13">
    <location>
        <begin position="64"/>
        <end position="176"/>
    </location>
</feature>
<evidence type="ECO:0000256" key="9">
    <source>
        <dbReference type="RuleBase" id="RU003357"/>
    </source>
</evidence>
<dbReference type="GO" id="GO:0009279">
    <property type="term" value="C:cell outer membrane"/>
    <property type="evidence" value="ECO:0007669"/>
    <property type="project" value="UniProtKB-SubCell"/>
</dbReference>
<evidence type="ECO:0000256" key="8">
    <source>
        <dbReference type="PROSITE-ProRule" id="PRU01360"/>
    </source>
</evidence>
<evidence type="ECO:0000259" key="13">
    <source>
        <dbReference type="Pfam" id="PF07715"/>
    </source>
</evidence>
<dbReference type="Pfam" id="PF00593">
    <property type="entry name" value="TonB_dep_Rec_b-barrel"/>
    <property type="match status" value="1"/>
</dbReference>
<dbReference type="InterPro" id="IPR012910">
    <property type="entry name" value="Plug_dom"/>
</dbReference>